<name>A0A4U1IIR9_9BACT</name>
<dbReference type="InterPro" id="IPR001478">
    <property type="entry name" value="PDZ"/>
</dbReference>
<dbReference type="AlphaFoldDB" id="A0A4U1IIR9"/>
<evidence type="ECO:0000313" key="2">
    <source>
        <dbReference type="EMBL" id="TKC93617.1"/>
    </source>
</evidence>
<dbReference type="PROSITE" id="PS50106">
    <property type="entry name" value="PDZ"/>
    <property type="match status" value="1"/>
</dbReference>
<proteinExistence type="predicted"/>
<reference evidence="2 3" key="1">
    <citation type="submission" date="2019-04" db="EMBL/GenBank/DDBJ databases">
        <authorList>
            <person name="Li Y."/>
            <person name="Wang J."/>
        </authorList>
    </citation>
    <scope>NUCLEOTIDE SEQUENCE [LARGE SCALE GENOMIC DNA]</scope>
    <source>
        <strain evidence="2 3">DSM 14668</strain>
    </source>
</reference>
<dbReference type="InterPro" id="IPR036034">
    <property type="entry name" value="PDZ_sf"/>
</dbReference>
<evidence type="ECO:0000313" key="3">
    <source>
        <dbReference type="Proteomes" id="UP000309215"/>
    </source>
</evidence>
<evidence type="ECO:0000259" key="1">
    <source>
        <dbReference type="PROSITE" id="PS50106"/>
    </source>
</evidence>
<keyword evidence="2" id="KW-0378">Hydrolase</keyword>
<dbReference type="InterPro" id="IPR029058">
    <property type="entry name" value="AB_hydrolase_fold"/>
</dbReference>
<comment type="caution">
    <text evidence="2">The sequence shown here is derived from an EMBL/GenBank/DDBJ whole genome shotgun (WGS) entry which is preliminary data.</text>
</comment>
<sequence length="456" mass="49463">MKAARRARSRARGARRRRGSRGRAVASWFGMYQDDALPRRPFLGLELRARPAEGVSEGLPVVRVAEGGAAALAGVRAGDRLLSLGGATVSEPRALVALVRGLVPGAPLHFEIVRDGARVTLPGKATPLPVEHIAGAEVRLGHVTVRGSWRQRTLLAIPTSGKPPFPGILFLSGLGTGSCELSQDPEDPMRQLLEGLAAAGIATMRVERSGVGDSEGPPCQTLGFFDELQGYYDANLALCHEPLVGDQVVFGHGLGGMMAPFLAGRGLNVRGVAVFGTTSHKWVDCMVRATRQQRVLAGMEGEELETYVAAWSEMYTSVCREGIFPRDVFARRPEFAWLEGTSCHGETMFGRHVSLFQEIERLELSALWRMTNVPVLVLHGSYDWAAAPDEGRMIADEIAAASPGRSRFVLLDKVAHDMRRHESLAQSFRNPRAGVRDEGLLRAVLEWLAHEGLVST</sequence>
<gene>
    <name evidence="2" type="ORF">E8A74_49440</name>
</gene>
<dbReference type="SUPFAM" id="SSF53474">
    <property type="entry name" value="alpha/beta-Hydrolases"/>
    <property type="match status" value="1"/>
</dbReference>
<dbReference type="Pfam" id="PF13180">
    <property type="entry name" value="PDZ_2"/>
    <property type="match status" value="1"/>
</dbReference>
<protein>
    <submittedName>
        <fullName evidence="2">Alpha/beta hydrolase</fullName>
    </submittedName>
</protein>
<dbReference type="GO" id="GO:0052689">
    <property type="term" value="F:carboxylic ester hydrolase activity"/>
    <property type="evidence" value="ECO:0007669"/>
    <property type="project" value="TreeGrafter"/>
</dbReference>
<feature type="domain" description="PDZ" evidence="1">
    <location>
        <begin position="43"/>
        <end position="98"/>
    </location>
</feature>
<dbReference type="PANTHER" id="PTHR43265:SF1">
    <property type="entry name" value="ESTERASE ESTD"/>
    <property type="match status" value="1"/>
</dbReference>
<dbReference type="Proteomes" id="UP000309215">
    <property type="component" value="Unassembled WGS sequence"/>
</dbReference>
<dbReference type="OrthoDB" id="9785698at2"/>
<dbReference type="SMART" id="SM00228">
    <property type="entry name" value="PDZ"/>
    <property type="match status" value="1"/>
</dbReference>
<dbReference type="Gene3D" id="3.40.50.1820">
    <property type="entry name" value="alpha/beta hydrolase"/>
    <property type="match status" value="1"/>
</dbReference>
<dbReference type="PANTHER" id="PTHR43265">
    <property type="entry name" value="ESTERASE ESTD"/>
    <property type="match status" value="1"/>
</dbReference>
<organism evidence="2 3">
    <name type="scientific">Polyangium fumosum</name>
    <dbReference type="NCBI Taxonomy" id="889272"/>
    <lineage>
        <taxon>Bacteria</taxon>
        <taxon>Pseudomonadati</taxon>
        <taxon>Myxococcota</taxon>
        <taxon>Polyangia</taxon>
        <taxon>Polyangiales</taxon>
        <taxon>Polyangiaceae</taxon>
        <taxon>Polyangium</taxon>
    </lineage>
</organism>
<accession>A0A4U1IIR9</accession>
<dbReference type="EMBL" id="SSMQ01000121">
    <property type="protein sequence ID" value="TKC93617.1"/>
    <property type="molecule type" value="Genomic_DNA"/>
</dbReference>
<dbReference type="InterPro" id="IPR053145">
    <property type="entry name" value="AB_hydrolase_Est10"/>
</dbReference>
<keyword evidence="3" id="KW-1185">Reference proteome</keyword>
<dbReference type="Gene3D" id="2.30.42.10">
    <property type="match status" value="1"/>
</dbReference>
<dbReference type="SUPFAM" id="SSF50156">
    <property type="entry name" value="PDZ domain-like"/>
    <property type="match status" value="1"/>
</dbReference>